<keyword evidence="3" id="KW-0560">Oxidoreductase</keyword>
<dbReference type="InterPro" id="IPR028161">
    <property type="entry name" value="Met8-like"/>
</dbReference>
<feature type="domain" description="Siroheme synthase central" evidence="7">
    <location>
        <begin position="124"/>
        <end position="145"/>
    </location>
</feature>
<dbReference type="InterPro" id="IPR006367">
    <property type="entry name" value="Sirohaem_synthase_N"/>
</dbReference>
<keyword evidence="9" id="KW-1185">Reference proteome</keyword>
<dbReference type="Proteomes" id="UP000679725">
    <property type="component" value="Unassembled WGS sequence"/>
</dbReference>
<dbReference type="EC" id="1.3.1.76" evidence="2"/>
<accession>A0ABN7R8Z0</accession>
<dbReference type="Gene3D" id="3.40.50.720">
    <property type="entry name" value="NAD(P)-binding Rossmann-like Domain"/>
    <property type="match status" value="1"/>
</dbReference>
<organism evidence="8 9">
    <name type="scientific">Dyadobacter linearis</name>
    <dbReference type="NCBI Taxonomy" id="2823330"/>
    <lineage>
        <taxon>Bacteria</taxon>
        <taxon>Pseudomonadati</taxon>
        <taxon>Bacteroidota</taxon>
        <taxon>Cytophagia</taxon>
        <taxon>Cytophagales</taxon>
        <taxon>Spirosomataceae</taxon>
        <taxon>Dyadobacter</taxon>
    </lineage>
</organism>
<evidence type="ECO:0000313" key="8">
    <source>
        <dbReference type="EMBL" id="CAG5069739.1"/>
    </source>
</evidence>
<protein>
    <recommendedName>
        <fullName evidence="2">precorrin-2 dehydrogenase</fullName>
        <ecNumber evidence="2">1.3.1.76</ecNumber>
    </recommendedName>
</protein>
<evidence type="ECO:0000256" key="6">
    <source>
        <dbReference type="ARBA" id="ARBA00047561"/>
    </source>
</evidence>
<comment type="caution">
    <text evidence="8">The sequence shown here is derived from an EMBL/GenBank/DDBJ whole genome shotgun (WGS) entry which is preliminary data.</text>
</comment>
<gene>
    <name evidence="8" type="primary">cysG_2</name>
    <name evidence="8" type="ORF">DYBT9623_02476</name>
</gene>
<dbReference type="GO" id="GO:0051266">
    <property type="term" value="F:sirohydrochlorin ferrochelatase activity"/>
    <property type="evidence" value="ECO:0007669"/>
    <property type="project" value="UniProtKB-EC"/>
</dbReference>
<dbReference type="SUPFAM" id="SSF75615">
    <property type="entry name" value="Siroheme synthase middle domains-like"/>
    <property type="match status" value="1"/>
</dbReference>
<proteinExistence type="predicted"/>
<evidence type="ECO:0000313" key="9">
    <source>
        <dbReference type="Proteomes" id="UP000679725"/>
    </source>
</evidence>
<dbReference type="Gene3D" id="3.30.160.110">
    <property type="entry name" value="Siroheme synthase, domain 2"/>
    <property type="match status" value="1"/>
</dbReference>
<keyword evidence="8" id="KW-0456">Lyase</keyword>
<dbReference type="PANTHER" id="PTHR35330">
    <property type="entry name" value="SIROHEME BIOSYNTHESIS PROTEIN MET8"/>
    <property type="match status" value="1"/>
</dbReference>
<evidence type="ECO:0000256" key="2">
    <source>
        <dbReference type="ARBA" id="ARBA00012400"/>
    </source>
</evidence>
<reference evidence="8 9" key="1">
    <citation type="submission" date="2021-04" db="EMBL/GenBank/DDBJ databases">
        <authorList>
            <person name="Rodrigo-Torres L."/>
            <person name="Arahal R. D."/>
            <person name="Lucena T."/>
        </authorList>
    </citation>
    <scope>NUCLEOTIDE SEQUENCE [LARGE SCALE GENOMIC DNA]</scope>
    <source>
        <strain evidence="8 9">CECT 9623</strain>
    </source>
</reference>
<keyword evidence="4" id="KW-0520">NAD</keyword>
<evidence type="ECO:0000259" key="7">
    <source>
        <dbReference type="Pfam" id="PF14824"/>
    </source>
</evidence>
<evidence type="ECO:0000256" key="3">
    <source>
        <dbReference type="ARBA" id="ARBA00023002"/>
    </source>
</evidence>
<dbReference type="Pfam" id="PF13241">
    <property type="entry name" value="NAD_binding_7"/>
    <property type="match status" value="1"/>
</dbReference>
<dbReference type="PANTHER" id="PTHR35330:SF1">
    <property type="entry name" value="SIROHEME BIOSYNTHESIS PROTEIN MET8"/>
    <property type="match status" value="1"/>
</dbReference>
<dbReference type="EMBL" id="CAJRAU010000003">
    <property type="protein sequence ID" value="CAG5069739.1"/>
    <property type="molecule type" value="Genomic_DNA"/>
</dbReference>
<dbReference type="Pfam" id="PF14824">
    <property type="entry name" value="Sirohm_synth_M"/>
    <property type="match status" value="1"/>
</dbReference>
<keyword evidence="5" id="KW-0627">Porphyrin biosynthesis</keyword>
<dbReference type="RefSeq" id="WP_215233829.1">
    <property type="nucleotide sequence ID" value="NZ_CAJRAU010000003.1"/>
</dbReference>
<dbReference type="InterPro" id="IPR028281">
    <property type="entry name" value="Sirohaem_synthase_central"/>
</dbReference>
<dbReference type="InterPro" id="IPR036291">
    <property type="entry name" value="NAD(P)-bd_dom_sf"/>
</dbReference>
<comment type="catalytic activity">
    <reaction evidence="6">
        <text>precorrin-2 + NAD(+) = sirohydrochlorin + NADH + 2 H(+)</text>
        <dbReference type="Rhea" id="RHEA:15613"/>
        <dbReference type="ChEBI" id="CHEBI:15378"/>
        <dbReference type="ChEBI" id="CHEBI:57540"/>
        <dbReference type="ChEBI" id="CHEBI:57945"/>
        <dbReference type="ChEBI" id="CHEBI:58351"/>
        <dbReference type="ChEBI" id="CHEBI:58827"/>
        <dbReference type="EC" id="1.3.1.76"/>
    </reaction>
</comment>
<name>A0ABN7R8Z0_9BACT</name>
<evidence type="ECO:0000256" key="4">
    <source>
        <dbReference type="ARBA" id="ARBA00023027"/>
    </source>
</evidence>
<evidence type="ECO:0000256" key="5">
    <source>
        <dbReference type="ARBA" id="ARBA00023244"/>
    </source>
</evidence>
<sequence length="201" mass="22233">MNELFPIFIKLENLQTLIVGGGYVGLEKITAVLDNSPQANITLVSPEIRQEIVELAGNNDRIFLIKRRFVDEDLTGRDLVIVATNDKEENKRIAATSRAKHILTNVADTPAICDFYLSSVVRKGNLKVAISTNGMSPTLAKRLKEVLGEALPDNLETAMQQLKAVRDMLKGDFAYKVDELNRITSVLTAPVNPQENADKID</sequence>
<comment type="pathway">
    <text evidence="1">Porphyrin-containing compound metabolism; siroheme biosynthesis; sirohydrochlorin from precorrin-2: step 1/1.</text>
</comment>
<dbReference type="SUPFAM" id="SSF51735">
    <property type="entry name" value="NAD(P)-binding Rossmann-fold domains"/>
    <property type="match status" value="1"/>
</dbReference>
<dbReference type="NCBIfam" id="TIGR01470">
    <property type="entry name" value="cysG_Nterm"/>
    <property type="match status" value="1"/>
</dbReference>
<evidence type="ECO:0000256" key="1">
    <source>
        <dbReference type="ARBA" id="ARBA00005010"/>
    </source>
</evidence>